<sequence>FFFNLAFTREGYFWNFFVVWVVFSSHSFNGSLALTIFTSASDTTSSYIARKREATPIHLLTCQQEQCYKGKLKQKIFLFWNEE</sequence>
<organism evidence="2">
    <name type="scientific">Lepeophtheirus salmonis</name>
    <name type="common">Salmon louse</name>
    <name type="synonym">Caligus salmonis</name>
    <dbReference type="NCBI Taxonomy" id="72036"/>
    <lineage>
        <taxon>Eukaryota</taxon>
        <taxon>Metazoa</taxon>
        <taxon>Ecdysozoa</taxon>
        <taxon>Arthropoda</taxon>
        <taxon>Crustacea</taxon>
        <taxon>Multicrustacea</taxon>
        <taxon>Hexanauplia</taxon>
        <taxon>Copepoda</taxon>
        <taxon>Siphonostomatoida</taxon>
        <taxon>Caligidae</taxon>
        <taxon>Lepeophtheirus</taxon>
    </lineage>
</organism>
<keyword evidence="1" id="KW-0812">Transmembrane</keyword>
<evidence type="ECO:0000313" key="2">
    <source>
        <dbReference type="EMBL" id="CDW20283.1"/>
    </source>
</evidence>
<dbReference type="AlphaFoldDB" id="A0A0K2T2M4"/>
<feature type="non-terminal residue" evidence="2">
    <location>
        <position position="1"/>
    </location>
</feature>
<keyword evidence="1" id="KW-0472">Membrane</keyword>
<accession>A0A0K2T2M4</accession>
<keyword evidence="1" id="KW-1133">Transmembrane helix</keyword>
<name>A0A0K2T2M4_LEPSM</name>
<evidence type="ECO:0000256" key="1">
    <source>
        <dbReference type="SAM" id="Phobius"/>
    </source>
</evidence>
<protein>
    <submittedName>
        <fullName evidence="2">Uncharacterized protein</fullName>
    </submittedName>
</protein>
<reference evidence="2" key="1">
    <citation type="submission" date="2014-05" db="EMBL/GenBank/DDBJ databases">
        <authorList>
            <person name="Chronopoulou M."/>
        </authorList>
    </citation>
    <scope>NUCLEOTIDE SEQUENCE</scope>
    <source>
        <tissue evidence="2">Whole organism</tissue>
    </source>
</reference>
<feature type="transmembrane region" description="Helical" evidence="1">
    <location>
        <begin position="12"/>
        <end position="37"/>
    </location>
</feature>
<proteinExistence type="predicted"/>
<dbReference type="EMBL" id="HACA01002922">
    <property type="protein sequence ID" value="CDW20283.1"/>
    <property type="molecule type" value="Transcribed_RNA"/>
</dbReference>